<dbReference type="Proteomes" id="UP000594263">
    <property type="component" value="Unplaced"/>
</dbReference>
<evidence type="ECO:0000313" key="6">
    <source>
        <dbReference type="Proteomes" id="UP000594263"/>
    </source>
</evidence>
<keyword evidence="3" id="KW-0687">Ribonucleoprotein</keyword>
<dbReference type="Gramene" id="Kaladp0058s0094.1.v1.1">
    <property type="protein sequence ID" value="Kaladp0058s0094.1.v1.1.CDS.1"/>
    <property type="gene ID" value="Kaladp0058s0094.v1.1"/>
</dbReference>
<reference evidence="5" key="1">
    <citation type="submission" date="2021-01" db="UniProtKB">
        <authorList>
            <consortium name="EnsemblPlants"/>
        </authorList>
    </citation>
    <scope>IDENTIFICATION</scope>
</reference>
<feature type="region of interest" description="Disordered" evidence="4">
    <location>
        <begin position="35"/>
        <end position="77"/>
    </location>
</feature>
<evidence type="ECO:0000256" key="3">
    <source>
        <dbReference type="ARBA" id="ARBA00023274"/>
    </source>
</evidence>
<proteinExistence type="inferred from homology"/>
<name>A0A7N0U9D3_KALFE</name>
<dbReference type="InterPro" id="IPR036967">
    <property type="entry name" value="Ribosomal_uS11_sf"/>
</dbReference>
<dbReference type="EnsemblPlants" id="Kaladp0058s0094.3.v1.1">
    <property type="protein sequence ID" value="Kaladp0058s0094.3.v1.1.CDS.1"/>
    <property type="gene ID" value="Kaladp0058s0094.v1.1"/>
</dbReference>
<dbReference type="EnsemblPlants" id="Kaladp0058s0094.2.v1.1">
    <property type="protein sequence ID" value="Kaladp0058s0094.2.v1.1.CDS.1"/>
    <property type="gene ID" value="Kaladp0058s0094.v1.1"/>
</dbReference>
<dbReference type="GO" id="GO:0006412">
    <property type="term" value="P:translation"/>
    <property type="evidence" value="ECO:0007669"/>
    <property type="project" value="InterPro"/>
</dbReference>
<dbReference type="GO" id="GO:0010197">
    <property type="term" value="P:polar nucleus fusion"/>
    <property type="evidence" value="ECO:0007669"/>
    <property type="project" value="EnsemblPlants"/>
</dbReference>
<evidence type="ECO:0000313" key="5">
    <source>
        <dbReference type="EnsemblPlants" id="Kaladp0058s0094.4.v1.1.CDS.1"/>
    </source>
</evidence>
<evidence type="ECO:0000256" key="1">
    <source>
        <dbReference type="ARBA" id="ARBA00006194"/>
    </source>
</evidence>
<dbReference type="PANTHER" id="PTHR11759">
    <property type="entry name" value="40S RIBOSOMAL PROTEIN S14/30S RIBOSOMAL PROTEIN S11"/>
    <property type="match status" value="1"/>
</dbReference>
<dbReference type="EnsemblPlants" id="Kaladp0058s0094.1.v1.1">
    <property type="protein sequence ID" value="Kaladp0058s0094.1.v1.1.CDS.1"/>
    <property type="gene ID" value="Kaladp0058s0094.v1.1"/>
</dbReference>
<dbReference type="OMA" id="FKGSHRD"/>
<dbReference type="GO" id="GO:0005840">
    <property type="term" value="C:ribosome"/>
    <property type="evidence" value="ECO:0007669"/>
    <property type="project" value="UniProtKB-KW"/>
</dbReference>
<dbReference type="GO" id="GO:0003735">
    <property type="term" value="F:structural constituent of ribosome"/>
    <property type="evidence" value="ECO:0007669"/>
    <property type="project" value="InterPro"/>
</dbReference>
<protein>
    <recommendedName>
        <fullName evidence="7">Ribosomal protein S11</fullName>
    </recommendedName>
</protein>
<dbReference type="AlphaFoldDB" id="A0A7N0U9D3"/>
<dbReference type="InterPro" id="IPR001971">
    <property type="entry name" value="Ribosomal_uS11"/>
</dbReference>
<sequence length="223" mass="24990">MLRFSNLRSGVSRLVPHCTRASSNFSNFINNTDRLTQQSENPTNPGPDDVPSFRDLRSANPSSFANPRTAPPTSTRSMDFVRKIIQENKDFEGFHNTRTIDQNPDIVHMKFLNNNTLINLTDSKGNTKVWAAAGVLPDQASKVSKYASEATAEHVGRLARTMGVKSVVIRVKGFQFFKKKRLAITAFRDGYTHSRGDLNPIVYIEDVTRLAHNGCRLPKKAKK</sequence>
<dbReference type="Gramene" id="Kaladp0058s0094.2.v1.1">
    <property type="protein sequence ID" value="Kaladp0058s0094.2.v1.1.CDS.1"/>
    <property type="gene ID" value="Kaladp0058s0094.v1.1"/>
</dbReference>
<evidence type="ECO:0000256" key="4">
    <source>
        <dbReference type="SAM" id="MobiDB-lite"/>
    </source>
</evidence>
<keyword evidence="2" id="KW-0689">Ribosomal protein</keyword>
<feature type="compositionally biased region" description="Polar residues" evidence="4">
    <location>
        <begin position="59"/>
        <end position="77"/>
    </location>
</feature>
<dbReference type="Pfam" id="PF00411">
    <property type="entry name" value="Ribosomal_S11"/>
    <property type="match status" value="1"/>
</dbReference>
<comment type="similarity">
    <text evidence="1">Belongs to the universal ribosomal protein uS11 family.</text>
</comment>
<dbReference type="Gene3D" id="3.30.420.80">
    <property type="entry name" value="Ribosomal protein S11"/>
    <property type="match status" value="1"/>
</dbReference>
<dbReference type="EnsemblPlants" id="Kaladp0058s0094.4.v1.1">
    <property type="protein sequence ID" value="Kaladp0058s0094.4.v1.1.CDS.1"/>
    <property type="gene ID" value="Kaladp0058s0094.v1.1"/>
</dbReference>
<dbReference type="SUPFAM" id="SSF53137">
    <property type="entry name" value="Translational machinery components"/>
    <property type="match status" value="1"/>
</dbReference>
<dbReference type="Gramene" id="Kaladp0058s0094.4.v1.1">
    <property type="protein sequence ID" value="Kaladp0058s0094.4.v1.1.CDS.1"/>
    <property type="gene ID" value="Kaladp0058s0094.v1.1"/>
</dbReference>
<organism evidence="5 6">
    <name type="scientific">Kalanchoe fedtschenkoi</name>
    <name type="common">Lavender scallops</name>
    <name type="synonym">South American air plant</name>
    <dbReference type="NCBI Taxonomy" id="63787"/>
    <lineage>
        <taxon>Eukaryota</taxon>
        <taxon>Viridiplantae</taxon>
        <taxon>Streptophyta</taxon>
        <taxon>Embryophyta</taxon>
        <taxon>Tracheophyta</taxon>
        <taxon>Spermatophyta</taxon>
        <taxon>Magnoliopsida</taxon>
        <taxon>eudicotyledons</taxon>
        <taxon>Gunneridae</taxon>
        <taxon>Pentapetalae</taxon>
        <taxon>Saxifragales</taxon>
        <taxon>Crassulaceae</taxon>
        <taxon>Kalanchoe</taxon>
    </lineage>
</organism>
<dbReference type="GO" id="GO:1990904">
    <property type="term" value="C:ribonucleoprotein complex"/>
    <property type="evidence" value="ECO:0007669"/>
    <property type="project" value="UniProtKB-KW"/>
</dbReference>
<dbReference type="HAMAP" id="MF_01310">
    <property type="entry name" value="Ribosomal_uS11"/>
    <property type="match status" value="1"/>
</dbReference>
<keyword evidence="6" id="KW-1185">Reference proteome</keyword>
<accession>A0A7N0U9D3</accession>
<evidence type="ECO:0008006" key="7">
    <source>
        <dbReference type="Google" id="ProtNLM"/>
    </source>
</evidence>
<dbReference type="Gramene" id="Kaladp0058s0094.3.v1.1">
    <property type="protein sequence ID" value="Kaladp0058s0094.3.v1.1.CDS.1"/>
    <property type="gene ID" value="Kaladp0058s0094.v1.1"/>
</dbReference>
<evidence type="ECO:0000256" key="2">
    <source>
        <dbReference type="ARBA" id="ARBA00022980"/>
    </source>
</evidence>